<evidence type="ECO:0000313" key="2">
    <source>
        <dbReference type="Proteomes" id="UP000016932"/>
    </source>
</evidence>
<reference evidence="1 2" key="1">
    <citation type="journal article" date="2012" name="PLoS Pathog.">
        <title>Diverse lifestyles and strategies of plant pathogenesis encoded in the genomes of eighteen Dothideomycetes fungi.</title>
        <authorList>
            <person name="Ohm R.A."/>
            <person name="Feau N."/>
            <person name="Henrissat B."/>
            <person name="Schoch C.L."/>
            <person name="Horwitz B.A."/>
            <person name="Barry K.W."/>
            <person name="Condon B.J."/>
            <person name="Copeland A.C."/>
            <person name="Dhillon B."/>
            <person name="Glaser F."/>
            <person name="Hesse C.N."/>
            <person name="Kosti I."/>
            <person name="LaButti K."/>
            <person name="Lindquist E.A."/>
            <person name="Lucas S."/>
            <person name="Salamov A.A."/>
            <person name="Bradshaw R.E."/>
            <person name="Ciuffetti L."/>
            <person name="Hamelin R.C."/>
            <person name="Kema G.H.J."/>
            <person name="Lawrence C."/>
            <person name="Scott J.A."/>
            <person name="Spatafora J.W."/>
            <person name="Turgeon B.G."/>
            <person name="de Wit P.J.G.M."/>
            <person name="Zhong S."/>
            <person name="Goodwin S.B."/>
            <person name="Grigoriev I.V."/>
        </authorList>
    </citation>
    <scope>NUCLEOTIDE SEQUENCE [LARGE SCALE GENOMIC DNA]</scope>
    <source>
        <strain evidence="1 2">CIRAD86</strain>
    </source>
</reference>
<dbReference type="VEuPathDB" id="FungiDB:MYCFIDRAFT_176147"/>
<accession>M3AUG9</accession>
<dbReference type="KEGG" id="pfj:MYCFIDRAFT_176147"/>
<sequence length="112" mass="12443">MGNRCALELEIICHYLEYSGPRQDSGERLGEYWLHDVLSSQTFSSCSSILGRMIPRNQLEKIFRSEQGGLRGMEVAMQEVGNGPCSATTRIDCAAFSLQLPPCLRSWSLVAS</sequence>
<protein>
    <submittedName>
        <fullName evidence="1">Uncharacterized protein</fullName>
    </submittedName>
</protein>
<dbReference type="GeneID" id="19333502"/>
<name>M3AUG9_PSEFD</name>
<dbReference type="HOGENOM" id="CLU_2146961_0_0_1"/>
<dbReference type="Proteomes" id="UP000016932">
    <property type="component" value="Unassembled WGS sequence"/>
</dbReference>
<dbReference type="RefSeq" id="XP_007928156.1">
    <property type="nucleotide sequence ID" value="XM_007929965.1"/>
</dbReference>
<organism evidence="1 2">
    <name type="scientific">Pseudocercospora fijiensis (strain CIRAD86)</name>
    <name type="common">Black leaf streak disease fungus</name>
    <name type="synonym">Mycosphaerella fijiensis</name>
    <dbReference type="NCBI Taxonomy" id="383855"/>
    <lineage>
        <taxon>Eukaryota</taxon>
        <taxon>Fungi</taxon>
        <taxon>Dikarya</taxon>
        <taxon>Ascomycota</taxon>
        <taxon>Pezizomycotina</taxon>
        <taxon>Dothideomycetes</taxon>
        <taxon>Dothideomycetidae</taxon>
        <taxon>Mycosphaerellales</taxon>
        <taxon>Mycosphaerellaceae</taxon>
        <taxon>Pseudocercospora</taxon>
    </lineage>
</organism>
<gene>
    <name evidence="1" type="ORF">MYCFIDRAFT_176147</name>
</gene>
<dbReference type="AlphaFoldDB" id="M3AUG9"/>
<evidence type="ECO:0000313" key="1">
    <source>
        <dbReference type="EMBL" id="EME80768.1"/>
    </source>
</evidence>
<keyword evidence="2" id="KW-1185">Reference proteome</keyword>
<proteinExistence type="predicted"/>
<dbReference type="EMBL" id="KB446560">
    <property type="protein sequence ID" value="EME80768.1"/>
    <property type="molecule type" value="Genomic_DNA"/>
</dbReference>